<dbReference type="AlphaFoldDB" id="A0A6G0VMC8"/>
<proteinExistence type="predicted"/>
<dbReference type="OrthoDB" id="6632066at2759"/>
<reference evidence="1 2" key="1">
    <citation type="submission" date="2019-08" db="EMBL/GenBank/DDBJ databases">
        <title>Whole genome of Aphis craccivora.</title>
        <authorList>
            <person name="Voronova N.V."/>
            <person name="Shulinski R.S."/>
            <person name="Bandarenka Y.V."/>
            <person name="Zhorov D.G."/>
            <person name="Warner D."/>
        </authorList>
    </citation>
    <scope>NUCLEOTIDE SEQUENCE [LARGE SCALE GENOMIC DNA]</scope>
    <source>
        <strain evidence="1">180601</strain>
        <tissue evidence="1">Whole Body</tissue>
    </source>
</reference>
<organism evidence="1 2">
    <name type="scientific">Aphis craccivora</name>
    <name type="common">Cowpea aphid</name>
    <dbReference type="NCBI Taxonomy" id="307492"/>
    <lineage>
        <taxon>Eukaryota</taxon>
        <taxon>Metazoa</taxon>
        <taxon>Ecdysozoa</taxon>
        <taxon>Arthropoda</taxon>
        <taxon>Hexapoda</taxon>
        <taxon>Insecta</taxon>
        <taxon>Pterygota</taxon>
        <taxon>Neoptera</taxon>
        <taxon>Paraneoptera</taxon>
        <taxon>Hemiptera</taxon>
        <taxon>Sternorrhyncha</taxon>
        <taxon>Aphidomorpha</taxon>
        <taxon>Aphidoidea</taxon>
        <taxon>Aphididae</taxon>
        <taxon>Aphidini</taxon>
        <taxon>Aphis</taxon>
        <taxon>Aphis</taxon>
    </lineage>
</organism>
<accession>A0A6G0VMC8</accession>
<keyword evidence="2" id="KW-1185">Reference proteome</keyword>
<comment type="caution">
    <text evidence="1">The sequence shown here is derived from an EMBL/GenBank/DDBJ whole genome shotgun (WGS) entry which is preliminary data.</text>
</comment>
<protein>
    <submittedName>
        <fullName evidence="1">Uncharacterized protein</fullName>
    </submittedName>
</protein>
<sequence>MSYSSQVSTINTPDVSAGFIDFLANGEFDEMLLNTPRRMYYNNLLSQGENISVDEKRCKTFKHISDDCVNQQQTTDKLNDIDSWGGEDSDNICLEALDKYIWGEEYTDDKKVLLGCCIESNT</sequence>
<evidence type="ECO:0000313" key="1">
    <source>
        <dbReference type="EMBL" id="KAF0701733.1"/>
    </source>
</evidence>
<evidence type="ECO:0000313" key="2">
    <source>
        <dbReference type="Proteomes" id="UP000478052"/>
    </source>
</evidence>
<dbReference type="Proteomes" id="UP000478052">
    <property type="component" value="Unassembled WGS sequence"/>
</dbReference>
<gene>
    <name evidence="1" type="ORF">FWK35_00034999</name>
</gene>
<dbReference type="EMBL" id="VUJU01014631">
    <property type="protein sequence ID" value="KAF0701733.1"/>
    <property type="molecule type" value="Genomic_DNA"/>
</dbReference>
<name>A0A6G0VMC8_APHCR</name>